<evidence type="ECO:0000313" key="2">
    <source>
        <dbReference type="Proteomes" id="UP000723463"/>
    </source>
</evidence>
<accession>A0A9P6FGC2</accession>
<name>A0A9P6FGC2_9FUNG</name>
<dbReference type="AlphaFoldDB" id="A0A9P6FGC2"/>
<sequence>MDGTAYLMPRADTSITMDVANETKQNRPIYTECTTPPMNRICCLNLEFRLGPKFMTRHVTLSREEGEKVFKRLAFKEYHCEDAEDDA</sequence>
<reference evidence="1" key="1">
    <citation type="journal article" date="2020" name="Fungal Divers.">
        <title>Resolving the Mortierellaceae phylogeny through synthesis of multi-gene phylogenetics and phylogenomics.</title>
        <authorList>
            <person name="Vandepol N."/>
            <person name="Liber J."/>
            <person name="Desiro A."/>
            <person name="Na H."/>
            <person name="Kennedy M."/>
            <person name="Barry K."/>
            <person name="Grigoriev I.V."/>
            <person name="Miller A.N."/>
            <person name="O'Donnell K."/>
            <person name="Stajich J.E."/>
            <person name="Bonito G."/>
        </authorList>
    </citation>
    <scope>NUCLEOTIDE SEQUENCE</scope>
    <source>
        <strain evidence="1">NRRL 2591</strain>
    </source>
</reference>
<dbReference type="EMBL" id="JAAAXW010000012">
    <property type="protein sequence ID" value="KAF9550210.1"/>
    <property type="molecule type" value="Genomic_DNA"/>
</dbReference>
<organism evidence="1 2">
    <name type="scientific">Mortierella hygrophila</name>
    <dbReference type="NCBI Taxonomy" id="979708"/>
    <lineage>
        <taxon>Eukaryota</taxon>
        <taxon>Fungi</taxon>
        <taxon>Fungi incertae sedis</taxon>
        <taxon>Mucoromycota</taxon>
        <taxon>Mortierellomycotina</taxon>
        <taxon>Mortierellomycetes</taxon>
        <taxon>Mortierellales</taxon>
        <taxon>Mortierellaceae</taxon>
        <taxon>Mortierella</taxon>
    </lineage>
</organism>
<evidence type="ECO:0000313" key="1">
    <source>
        <dbReference type="EMBL" id="KAF9550210.1"/>
    </source>
</evidence>
<gene>
    <name evidence="1" type="ORF">EC957_001116</name>
</gene>
<dbReference type="Proteomes" id="UP000723463">
    <property type="component" value="Unassembled WGS sequence"/>
</dbReference>
<comment type="caution">
    <text evidence="1">The sequence shown here is derived from an EMBL/GenBank/DDBJ whole genome shotgun (WGS) entry which is preliminary data.</text>
</comment>
<keyword evidence="2" id="KW-1185">Reference proteome</keyword>
<protein>
    <submittedName>
        <fullName evidence="1">Uncharacterized protein</fullName>
    </submittedName>
</protein>
<proteinExistence type="predicted"/>